<organism evidence="2 3">
    <name type="scientific">Sphingorhabdus arenilitoris</name>
    <dbReference type="NCBI Taxonomy" id="1490041"/>
    <lineage>
        <taxon>Bacteria</taxon>
        <taxon>Pseudomonadati</taxon>
        <taxon>Pseudomonadota</taxon>
        <taxon>Alphaproteobacteria</taxon>
        <taxon>Sphingomonadales</taxon>
        <taxon>Sphingomonadaceae</taxon>
        <taxon>Sphingorhabdus</taxon>
    </lineage>
</organism>
<keyword evidence="3" id="KW-1185">Reference proteome</keyword>
<feature type="transmembrane region" description="Helical" evidence="1">
    <location>
        <begin position="44"/>
        <end position="64"/>
    </location>
</feature>
<dbReference type="Proteomes" id="UP001595887">
    <property type="component" value="Unassembled WGS sequence"/>
</dbReference>
<evidence type="ECO:0000313" key="3">
    <source>
        <dbReference type="Proteomes" id="UP001595887"/>
    </source>
</evidence>
<proteinExistence type="predicted"/>
<evidence type="ECO:0000313" key="2">
    <source>
        <dbReference type="EMBL" id="MFC4290837.1"/>
    </source>
</evidence>
<keyword evidence="1" id="KW-0812">Transmembrane</keyword>
<gene>
    <name evidence="2" type="ORF">ACFOWX_00205</name>
</gene>
<keyword evidence="1" id="KW-0472">Membrane</keyword>
<keyword evidence="1" id="KW-1133">Transmembrane helix</keyword>
<feature type="transmembrane region" description="Helical" evidence="1">
    <location>
        <begin position="12"/>
        <end position="38"/>
    </location>
</feature>
<accession>A0ABV8RBQ6</accession>
<dbReference type="RefSeq" id="WP_381420437.1">
    <property type="nucleotide sequence ID" value="NZ_JBHSDH010000005.1"/>
</dbReference>
<dbReference type="EMBL" id="JBHSDH010000005">
    <property type="protein sequence ID" value="MFC4290837.1"/>
    <property type="molecule type" value="Genomic_DNA"/>
</dbReference>
<name>A0ABV8RBQ6_9SPHN</name>
<protein>
    <submittedName>
        <fullName evidence="2">Uncharacterized protein</fullName>
    </submittedName>
</protein>
<comment type="caution">
    <text evidence="2">The sequence shown here is derived from an EMBL/GenBank/DDBJ whole genome shotgun (WGS) entry which is preliminary data.</text>
</comment>
<reference evidence="3" key="1">
    <citation type="journal article" date="2019" name="Int. J. Syst. Evol. Microbiol.">
        <title>The Global Catalogue of Microorganisms (GCM) 10K type strain sequencing project: providing services to taxonomists for standard genome sequencing and annotation.</title>
        <authorList>
            <consortium name="The Broad Institute Genomics Platform"/>
            <consortium name="The Broad Institute Genome Sequencing Center for Infectious Disease"/>
            <person name="Wu L."/>
            <person name="Ma J."/>
        </authorList>
    </citation>
    <scope>NUCLEOTIDE SEQUENCE [LARGE SCALE GENOMIC DNA]</scope>
    <source>
        <strain evidence="3">CECT 8531</strain>
    </source>
</reference>
<sequence>MTSDEGKARQRYLVISAARLAGAIFMAIGLGIIANGFMDLPVEAGYMLFAMGVIEFIVVPVLLARMWKTPEE</sequence>
<evidence type="ECO:0000256" key="1">
    <source>
        <dbReference type="SAM" id="Phobius"/>
    </source>
</evidence>